<evidence type="ECO:0000256" key="1">
    <source>
        <dbReference type="SAM" id="MobiDB-lite"/>
    </source>
</evidence>
<proteinExistence type="predicted"/>
<protein>
    <submittedName>
        <fullName evidence="3">Translation initiation factor IF-2-like</fullName>
    </submittedName>
</protein>
<dbReference type="InParanoid" id="A0A455BJY4"/>
<feature type="compositionally biased region" description="Low complexity" evidence="1">
    <location>
        <begin position="231"/>
        <end position="242"/>
    </location>
</feature>
<feature type="region of interest" description="Disordered" evidence="1">
    <location>
        <begin position="1"/>
        <end position="104"/>
    </location>
</feature>
<dbReference type="KEGG" id="pcad:114486630"/>
<evidence type="ECO:0000313" key="3">
    <source>
        <dbReference type="RefSeq" id="XP_028348198.1"/>
    </source>
</evidence>
<dbReference type="Proteomes" id="UP000248484">
    <property type="component" value="Chromosome 7"/>
</dbReference>
<dbReference type="RefSeq" id="XP_028348198.1">
    <property type="nucleotide sequence ID" value="XM_028492397.1"/>
</dbReference>
<reference evidence="3" key="1">
    <citation type="submission" date="2025-08" db="UniProtKB">
        <authorList>
            <consortium name="RefSeq"/>
        </authorList>
    </citation>
    <scope>IDENTIFICATION</scope>
    <source>
        <tissue evidence="3">Muscle</tissue>
    </source>
</reference>
<feature type="region of interest" description="Disordered" evidence="1">
    <location>
        <begin position="272"/>
        <end position="291"/>
    </location>
</feature>
<feature type="region of interest" description="Disordered" evidence="1">
    <location>
        <begin position="143"/>
        <end position="267"/>
    </location>
</feature>
<organism evidence="2 3">
    <name type="scientific">Physeter macrocephalus</name>
    <name type="common">Sperm whale</name>
    <name type="synonym">Physeter catodon</name>
    <dbReference type="NCBI Taxonomy" id="9755"/>
    <lineage>
        <taxon>Eukaryota</taxon>
        <taxon>Metazoa</taxon>
        <taxon>Chordata</taxon>
        <taxon>Craniata</taxon>
        <taxon>Vertebrata</taxon>
        <taxon>Euteleostomi</taxon>
        <taxon>Mammalia</taxon>
        <taxon>Eutheria</taxon>
        <taxon>Laurasiatheria</taxon>
        <taxon>Artiodactyla</taxon>
        <taxon>Whippomorpha</taxon>
        <taxon>Cetacea</taxon>
        <taxon>Odontoceti</taxon>
        <taxon>Physeteridae</taxon>
        <taxon>Physeter</taxon>
    </lineage>
</organism>
<evidence type="ECO:0000313" key="2">
    <source>
        <dbReference type="Proteomes" id="UP000248484"/>
    </source>
</evidence>
<accession>A0A455BJY4</accession>
<dbReference type="GeneID" id="114486630"/>
<sequence length="291" mass="30022">MKRHTWTTALKRSKPNGRDPVTSATTPESTWRGCGLVTHLPPTAGGGWEQVATGGGPPGGHLTSCPTSPPAARGPAALLEGLGRPAAGAGGTQPRERGRGAASVGPLLCTPGPWGPCSMALQHSGSTRWSGALTVAGGWARQGRVVPRGTGPCRGAGAHLASPLHPRRRQQHPPRGQRSGNGMEGERMGDGRRDKEHLADLLQARPRLEPRAPAGDARRGPGRPPGGGPQRGAPASAPQQRASCTGAEQPSQRAGRRATVRVKGRREARNKALLWNALEPGPPAGSTFGPA</sequence>
<name>A0A455BJY4_PHYMC</name>
<dbReference type="AlphaFoldDB" id="A0A455BJY4"/>
<feature type="compositionally biased region" description="Basic residues" evidence="1">
    <location>
        <begin position="254"/>
        <end position="264"/>
    </location>
</feature>
<keyword evidence="2" id="KW-1185">Reference proteome</keyword>
<feature type="compositionally biased region" description="Basic and acidic residues" evidence="1">
    <location>
        <begin position="184"/>
        <end position="199"/>
    </location>
</feature>
<gene>
    <name evidence="3" type="primary">LOC114486630</name>
</gene>
<feature type="compositionally biased region" description="Basic residues" evidence="1">
    <location>
        <begin position="1"/>
        <end position="15"/>
    </location>
</feature>
<feature type="compositionally biased region" description="Gly residues" evidence="1">
    <location>
        <begin position="44"/>
        <end position="59"/>
    </location>
</feature>